<name>A0A173UXA1_ANAHA</name>
<reference evidence="1 2" key="1">
    <citation type="submission" date="2015-09" db="EMBL/GenBank/DDBJ databases">
        <authorList>
            <consortium name="Pathogen Informatics"/>
        </authorList>
    </citation>
    <scope>NUCLEOTIDE SEQUENCE [LARGE SCALE GENOMIC DNA]</scope>
    <source>
        <strain evidence="1 2">2789STDY5608868</strain>
    </source>
</reference>
<evidence type="ECO:0000313" key="2">
    <source>
        <dbReference type="Proteomes" id="UP000095598"/>
    </source>
</evidence>
<proteinExistence type="predicted"/>
<protein>
    <submittedName>
        <fullName evidence="1">Uncharacterized protein</fullName>
    </submittedName>
</protein>
<dbReference type="Proteomes" id="UP000095598">
    <property type="component" value="Unassembled WGS sequence"/>
</dbReference>
<dbReference type="AlphaFoldDB" id="A0A173UXA1"/>
<dbReference type="EMBL" id="CYXT01000042">
    <property type="protein sequence ID" value="CUN19681.1"/>
    <property type="molecule type" value="Genomic_DNA"/>
</dbReference>
<accession>A0A173UXA1</accession>
<gene>
    <name evidence="1" type="ORF">ERS852425_03264</name>
</gene>
<organism evidence="1 2">
    <name type="scientific">Anaerostipes hadrus</name>
    <dbReference type="NCBI Taxonomy" id="649756"/>
    <lineage>
        <taxon>Bacteria</taxon>
        <taxon>Bacillati</taxon>
        <taxon>Bacillota</taxon>
        <taxon>Clostridia</taxon>
        <taxon>Lachnospirales</taxon>
        <taxon>Lachnospiraceae</taxon>
        <taxon>Anaerostipes</taxon>
    </lineage>
</organism>
<dbReference type="RefSeq" id="WP_044920850.1">
    <property type="nucleotide sequence ID" value="NZ_CYXT01000042.1"/>
</dbReference>
<sequence>MTELKSEKNFELAVKIFEISDELCFKENRKYHEITRQQARRTTAECLNVIFKDENIDFRKGSITLFQKLEMYVVKKDHIQFLSEYIENETAILFRENIDLALDIRDDIIWLAEIDMGKIEYTLLSDHYDNLFSINIDCKPDKNTREKVKKWYKDHGFVFKIN</sequence>
<evidence type="ECO:0000313" key="1">
    <source>
        <dbReference type="EMBL" id="CUN19681.1"/>
    </source>
</evidence>